<reference evidence="2" key="1">
    <citation type="journal article" date="2014" name="Front. Microbiol.">
        <title>High frequency of phylogenetically diverse reductive dehalogenase-homologous genes in deep subseafloor sedimentary metagenomes.</title>
        <authorList>
            <person name="Kawai M."/>
            <person name="Futagami T."/>
            <person name="Toyoda A."/>
            <person name="Takaki Y."/>
            <person name="Nishi S."/>
            <person name="Hori S."/>
            <person name="Arai W."/>
            <person name="Tsubouchi T."/>
            <person name="Morono Y."/>
            <person name="Uchiyama I."/>
            <person name="Ito T."/>
            <person name="Fujiyama A."/>
            <person name="Inagaki F."/>
            <person name="Takami H."/>
        </authorList>
    </citation>
    <scope>NUCLEOTIDE SEQUENCE</scope>
    <source>
        <strain evidence="2">Expedition CK06-06</strain>
    </source>
</reference>
<accession>X1K8F5</accession>
<dbReference type="InterPro" id="IPR043519">
    <property type="entry name" value="NT_sf"/>
</dbReference>
<evidence type="ECO:0000313" key="2">
    <source>
        <dbReference type="EMBL" id="GAH89905.1"/>
    </source>
</evidence>
<dbReference type="PANTHER" id="PTHR43449">
    <property type="entry name" value="NUCLEOTIDYLTRANSFERASE"/>
    <property type="match status" value="1"/>
</dbReference>
<feature type="domain" description="Polymerase nucleotidyl transferase" evidence="1">
    <location>
        <begin position="19"/>
        <end position="94"/>
    </location>
</feature>
<sequence length="108" mass="12559">MYKLCRVDIEQSGKIYEQLRELANLLKSEHKVNKVYLYGSFARGDFNEGSDIDLIIVGEFQGKMPQRIKKIFDLTSLPVEPLVYTEAEFEQMKQRPFLKQVLATAKEL</sequence>
<dbReference type="Gene3D" id="3.30.460.10">
    <property type="entry name" value="Beta Polymerase, domain 2"/>
    <property type="match status" value="1"/>
</dbReference>
<comment type="caution">
    <text evidence="2">The sequence shown here is derived from an EMBL/GenBank/DDBJ whole genome shotgun (WGS) entry which is preliminary data.</text>
</comment>
<proteinExistence type="predicted"/>
<evidence type="ECO:0000259" key="1">
    <source>
        <dbReference type="Pfam" id="PF01909"/>
    </source>
</evidence>
<dbReference type="Pfam" id="PF01909">
    <property type="entry name" value="NTP_transf_2"/>
    <property type="match status" value="1"/>
</dbReference>
<protein>
    <recommendedName>
        <fullName evidence="1">Polymerase nucleotidyl transferase domain-containing protein</fullName>
    </recommendedName>
</protein>
<gene>
    <name evidence="2" type="ORF">S06H3_05598</name>
</gene>
<dbReference type="CDD" id="cd05403">
    <property type="entry name" value="NT_KNTase_like"/>
    <property type="match status" value="1"/>
</dbReference>
<dbReference type="EMBL" id="BARV01002090">
    <property type="protein sequence ID" value="GAH89905.1"/>
    <property type="molecule type" value="Genomic_DNA"/>
</dbReference>
<organism evidence="2">
    <name type="scientific">marine sediment metagenome</name>
    <dbReference type="NCBI Taxonomy" id="412755"/>
    <lineage>
        <taxon>unclassified sequences</taxon>
        <taxon>metagenomes</taxon>
        <taxon>ecological metagenomes</taxon>
    </lineage>
</organism>
<dbReference type="SUPFAM" id="SSF81301">
    <property type="entry name" value="Nucleotidyltransferase"/>
    <property type="match status" value="1"/>
</dbReference>
<name>X1K8F5_9ZZZZ</name>
<dbReference type="AlphaFoldDB" id="X1K8F5"/>
<dbReference type="PANTHER" id="PTHR43449:SF3">
    <property type="entry name" value="POLYMERASE NUCLEOTIDYL TRANSFERASE DOMAIN-CONTAINING PROTEIN"/>
    <property type="match status" value="1"/>
</dbReference>
<dbReference type="GO" id="GO:0016779">
    <property type="term" value="F:nucleotidyltransferase activity"/>
    <property type="evidence" value="ECO:0007669"/>
    <property type="project" value="InterPro"/>
</dbReference>
<dbReference type="InterPro" id="IPR002934">
    <property type="entry name" value="Polymerase_NTP_transf_dom"/>
</dbReference>